<dbReference type="AlphaFoldDB" id="A0ABD2GUK9"/>
<accession>A0ABD2GUK9</accession>
<feature type="region of interest" description="Disordered" evidence="1">
    <location>
        <begin position="37"/>
        <end position="65"/>
    </location>
</feature>
<proteinExistence type="predicted"/>
<dbReference type="Proteomes" id="UP001619887">
    <property type="component" value="Unassembled WGS sequence"/>
</dbReference>
<protein>
    <submittedName>
        <fullName evidence="2">Uncharacterized protein</fullName>
    </submittedName>
</protein>
<evidence type="ECO:0000313" key="3">
    <source>
        <dbReference type="Proteomes" id="UP001619887"/>
    </source>
</evidence>
<sequence>MEEKDLVRYLKPIQCRKMMNGIKEGFVTINMEVLPPHPIASSSPTSSSANTLASPQAFRPPHNLLSSPPKHFKLLTVFTTWDAMACRLSCQLEPDANSHSTCSGKRRKTNAR</sequence>
<keyword evidence="3" id="KW-1185">Reference proteome</keyword>
<name>A0ABD2GUK9_PAGBO</name>
<reference evidence="2 3" key="2">
    <citation type="journal article" date="2024" name="G3 (Bethesda)">
        <title>The genome of the cryopelagic Antarctic bald notothen, Trematomus borchgrevinki.</title>
        <authorList>
            <person name="Rayamajhi N."/>
            <person name="Rivera-Colon A.G."/>
            <person name="Minhas B.F."/>
            <person name="Cheng C.C."/>
            <person name="Catchen J.M."/>
        </authorList>
    </citation>
    <scope>NUCLEOTIDE SEQUENCE [LARGE SCALE GENOMIC DNA]</scope>
    <source>
        <strain evidence="2">AGRC-2024</strain>
    </source>
</reference>
<feature type="compositionally biased region" description="Low complexity" evidence="1">
    <location>
        <begin position="39"/>
        <end position="55"/>
    </location>
</feature>
<evidence type="ECO:0000256" key="1">
    <source>
        <dbReference type="SAM" id="MobiDB-lite"/>
    </source>
</evidence>
<gene>
    <name evidence="2" type="ORF">OYC64_008178</name>
</gene>
<comment type="caution">
    <text evidence="2">The sequence shown here is derived from an EMBL/GenBank/DDBJ whole genome shotgun (WGS) entry which is preliminary data.</text>
</comment>
<organism evidence="2 3">
    <name type="scientific">Pagothenia borchgrevinki</name>
    <name type="common">Bald rockcod</name>
    <name type="synonym">Trematomus borchgrevinki</name>
    <dbReference type="NCBI Taxonomy" id="8213"/>
    <lineage>
        <taxon>Eukaryota</taxon>
        <taxon>Metazoa</taxon>
        <taxon>Chordata</taxon>
        <taxon>Craniata</taxon>
        <taxon>Vertebrata</taxon>
        <taxon>Euteleostomi</taxon>
        <taxon>Actinopterygii</taxon>
        <taxon>Neopterygii</taxon>
        <taxon>Teleostei</taxon>
        <taxon>Neoteleostei</taxon>
        <taxon>Acanthomorphata</taxon>
        <taxon>Eupercaria</taxon>
        <taxon>Perciformes</taxon>
        <taxon>Notothenioidei</taxon>
        <taxon>Nototheniidae</taxon>
        <taxon>Pagothenia</taxon>
    </lineage>
</organism>
<dbReference type="EMBL" id="JBIYXZ010002075">
    <property type="protein sequence ID" value="KAL3057874.1"/>
    <property type="molecule type" value="Genomic_DNA"/>
</dbReference>
<evidence type="ECO:0000313" key="2">
    <source>
        <dbReference type="EMBL" id="KAL3057874.1"/>
    </source>
</evidence>
<reference evidence="2 3" key="1">
    <citation type="journal article" date="2022" name="G3 (Bethesda)">
        <title>Evaluating Illumina-, Nanopore-, and PacBio-based genome assembly strategies with the bald notothen, Trematomus borchgrevinki.</title>
        <authorList>
            <person name="Rayamajhi N."/>
            <person name="Cheng C.C."/>
            <person name="Catchen J.M."/>
        </authorList>
    </citation>
    <scope>NUCLEOTIDE SEQUENCE [LARGE SCALE GENOMIC DNA]</scope>
    <source>
        <strain evidence="2">AGRC-2024</strain>
    </source>
</reference>